<dbReference type="EMBL" id="JBFTWV010000002">
    <property type="protein sequence ID" value="KAL2800753.1"/>
    <property type="molecule type" value="Genomic_DNA"/>
</dbReference>
<sequence>MEEMPGKGRYRLLERHARMKVTVKATKAACKTSYGSMLRCVSITLIPTRISLLMRTRSTWANCAIHNPVAQAIDQEPPAILCWTRHSCLRRRLQTSISSSNRDSVISTTALYRQATTNHRLPTSPLPCYPSWRGQQRYGASAALGDSGECSTIRR</sequence>
<reference evidence="1 2" key="1">
    <citation type="submission" date="2024-07" db="EMBL/GenBank/DDBJ databases">
        <title>Section-level genome sequencing and comparative genomics of Aspergillus sections Usti and Cavernicolus.</title>
        <authorList>
            <consortium name="Lawrence Berkeley National Laboratory"/>
            <person name="Nybo J.L."/>
            <person name="Vesth T.C."/>
            <person name="Theobald S."/>
            <person name="Frisvad J.C."/>
            <person name="Larsen T.O."/>
            <person name="Kjaerboelling I."/>
            <person name="Rothschild-Mancinelli K."/>
            <person name="Lyhne E.K."/>
            <person name="Kogle M.E."/>
            <person name="Barry K."/>
            <person name="Clum A."/>
            <person name="Na H."/>
            <person name="Ledsgaard L."/>
            <person name="Lin J."/>
            <person name="Lipzen A."/>
            <person name="Kuo A."/>
            <person name="Riley R."/>
            <person name="Mondo S."/>
            <person name="Labutti K."/>
            <person name="Haridas S."/>
            <person name="Pangalinan J."/>
            <person name="Salamov A.A."/>
            <person name="Simmons B.A."/>
            <person name="Magnuson J.K."/>
            <person name="Chen J."/>
            <person name="Drula E."/>
            <person name="Henrissat B."/>
            <person name="Wiebenga A."/>
            <person name="Lubbers R.J."/>
            <person name="Gomes A.C."/>
            <person name="Makela M.R."/>
            <person name="Stajich J."/>
            <person name="Grigoriev I.V."/>
            <person name="Mortensen U.H."/>
            <person name="De Vries R.P."/>
            <person name="Baker S.E."/>
            <person name="Andersen M.R."/>
        </authorList>
    </citation>
    <scope>NUCLEOTIDE SEQUENCE [LARGE SCALE GENOMIC DNA]</scope>
    <source>
        <strain evidence="1 2">CBS 209.92</strain>
    </source>
</reference>
<proteinExistence type="predicted"/>
<evidence type="ECO:0000313" key="2">
    <source>
        <dbReference type="Proteomes" id="UP001610563"/>
    </source>
</evidence>
<dbReference type="Proteomes" id="UP001610563">
    <property type="component" value="Unassembled WGS sequence"/>
</dbReference>
<name>A0ABR4GNV3_9EURO</name>
<gene>
    <name evidence="1" type="ORF">BJX66DRAFT_290078</name>
</gene>
<accession>A0ABR4GNV3</accession>
<evidence type="ECO:0000313" key="1">
    <source>
        <dbReference type="EMBL" id="KAL2800753.1"/>
    </source>
</evidence>
<comment type="caution">
    <text evidence="1">The sequence shown here is derived from an EMBL/GenBank/DDBJ whole genome shotgun (WGS) entry which is preliminary data.</text>
</comment>
<keyword evidence="2" id="KW-1185">Reference proteome</keyword>
<organism evidence="1 2">
    <name type="scientific">Aspergillus keveii</name>
    <dbReference type="NCBI Taxonomy" id="714993"/>
    <lineage>
        <taxon>Eukaryota</taxon>
        <taxon>Fungi</taxon>
        <taxon>Dikarya</taxon>
        <taxon>Ascomycota</taxon>
        <taxon>Pezizomycotina</taxon>
        <taxon>Eurotiomycetes</taxon>
        <taxon>Eurotiomycetidae</taxon>
        <taxon>Eurotiales</taxon>
        <taxon>Aspergillaceae</taxon>
        <taxon>Aspergillus</taxon>
        <taxon>Aspergillus subgen. Nidulantes</taxon>
    </lineage>
</organism>
<protein>
    <submittedName>
        <fullName evidence="1">Uncharacterized protein</fullName>
    </submittedName>
</protein>